<organism evidence="5 6">
    <name type="scientific">Artemisia annua</name>
    <name type="common">Sweet wormwood</name>
    <dbReference type="NCBI Taxonomy" id="35608"/>
    <lineage>
        <taxon>Eukaryota</taxon>
        <taxon>Viridiplantae</taxon>
        <taxon>Streptophyta</taxon>
        <taxon>Embryophyta</taxon>
        <taxon>Tracheophyta</taxon>
        <taxon>Spermatophyta</taxon>
        <taxon>Magnoliopsida</taxon>
        <taxon>eudicotyledons</taxon>
        <taxon>Gunneridae</taxon>
        <taxon>Pentapetalae</taxon>
        <taxon>asterids</taxon>
        <taxon>campanulids</taxon>
        <taxon>Asterales</taxon>
        <taxon>Asteraceae</taxon>
        <taxon>Asteroideae</taxon>
        <taxon>Anthemideae</taxon>
        <taxon>Artemisiinae</taxon>
        <taxon>Artemisia</taxon>
    </lineage>
</organism>
<dbReference type="Pfam" id="PF00685">
    <property type="entry name" value="Sulfotransfer_1"/>
    <property type="match status" value="1"/>
</dbReference>
<comment type="similarity">
    <text evidence="1 3">Belongs to the sulfotransferase 1 family.</text>
</comment>
<dbReference type="Proteomes" id="UP000245207">
    <property type="component" value="Unassembled WGS sequence"/>
</dbReference>
<evidence type="ECO:0000259" key="4">
    <source>
        <dbReference type="Pfam" id="PF00685"/>
    </source>
</evidence>
<feature type="domain" description="Sulfotransferase" evidence="4">
    <location>
        <begin position="88"/>
        <end position="344"/>
    </location>
</feature>
<dbReference type="GO" id="GO:0016787">
    <property type="term" value="F:hydrolase activity"/>
    <property type="evidence" value="ECO:0007669"/>
    <property type="project" value="UniProtKB-KW"/>
</dbReference>
<dbReference type="AlphaFoldDB" id="A0A2U1PW69"/>
<reference evidence="5 6" key="1">
    <citation type="journal article" date="2018" name="Mol. Plant">
        <title>The genome of Artemisia annua provides insight into the evolution of Asteraceae family and artemisinin biosynthesis.</title>
        <authorList>
            <person name="Shen Q."/>
            <person name="Zhang L."/>
            <person name="Liao Z."/>
            <person name="Wang S."/>
            <person name="Yan T."/>
            <person name="Shi P."/>
            <person name="Liu M."/>
            <person name="Fu X."/>
            <person name="Pan Q."/>
            <person name="Wang Y."/>
            <person name="Lv Z."/>
            <person name="Lu X."/>
            <person name="Zhang F."/>
            <person name="Jiang W."/>
            <person name="Ma Y."/>
            <person name="Chen M."/>
            <person name="Hao X."/>
            <person name="Li L."/>
            <person name="Tang Y."/>
            <person name="Lv G."/>
            <person name="Zhou Y."/>
            <person name="Sun X."/>
            <person name="Brodelius P.E."/>
            <person name="Rose J.K.C."/>
            <person name="Tang K."/>
        </authorList>
    </citation>
    <scope>NUCLEOTIDE SEQUENCE [LARGE SCALE GENOMIC DNA]</scope>
    <source>
        <strain evidence="6">cv. Huhao1</strain>
        <tissue evidence="5">Leaf</tissue>
    </source>
</reference>
<dbReference type="SUPFAM" id="SSF52540">
    <property type="entry name" value="P-loop containing nucleoside triphosphate hydrolases"/>
    <property type="match status" value="1"/>
</dbReference>
<evidence type="ECO:0000256" key="3">
    <source>
        <dbReference type="RuleBase" id="RU361155"/>
    </source>
</evidence>
<dbReference type="EC" id="2.8.2.-" evidence="3"/>
<keyword evidence="5" id="KW-0378">Hydrolase</keyword>
<dbReference type="PANTHER" id="PTHR11783">
    <property type="entry name" value="SULFOTRANSFERASE SULT"/>
    <property type="match status" value="1"/>
</dbReference>
<comment type="caution">
    <text evidence="5">The sequence shown here is derived from an EMBL/GenBank/DDBJ whole genome shotgun (WGS) entry which is preliminary data.</text>
</comment>
<keyword evidence="6" id="KW-1185">Reference proteome</keyword>
<dbReference type="STRING" id="35608.A0A2U1PW69"/>
<evidence type="ECO:0000256" key="2">
    <source>
        <dbReference type="ARBA" id="ARBA00022679"/>
    </source>
</evidence>
<dbReference type="InterPro" id="IPR000863">
    <property type="entry name" value="Sulfotransferase_dom"/>
</dbReference>
<name>A0A2U1PW69_ARTAN</name>
<keyword evidence="2 3" id="KW-0808">Transferase</keyword>
<dbReference type="OrthoDB" id="205623at2759"/>
<gene>
    <name evidence="5" type="ORF">CTI12_AA072680</name>
</gene>
<evidence type="ECO:0000256" key="1">
    <source>
        <dbReference type="ARBA" id="ARBA00005771"/>
    </source>
</evidence>
<dbReference type="Gene3D" id="3.40.50.300">
    <property type="entry name" value="P-loop containing nucleotide triphosphate hydrolases"/>
    <property type="match status" value="1"/>
</dbReference>
<dbReference type="GO" id="GO:0008146">
    <property type="term" value="F:sulfotransferase activity"/>
    <property type="evidence" value="ECO:0007669"/>
    <property type="project" value="InterPro"/>
</dbReference>
<evidence type="ECO:0000313" key="6">
    <source>
        <dbReference type="Proteomes" id="UP000245207"/>
    </source>
</evidence>
<dbReference type="InterPro" id="IPR027417">
    <property type="entry name" value="P-loop_NTPase"/>
</dbReference>
<accession>A0A2U1PW69</accession>
<protein>
    <recommendedName>
        <fullName evidence="3">Sulfotransferase</fullName>
        <ecNumber evidence="3">2.8.2.-</ecNumber>
    </recommendedName>
</protein>
<evidence type="ECO:0000313" key="5">
    <source>
        <dbReference type="EMBL" id="PWA90008.1"/>
    </source>
</evidence>
<proteinExistence type="inferred from homology"/>
<sequence length="349" mass="40301">MVLPAIASNPMSITKKYEEKAAKTKISFLIEQYKDRVSTLPKHKSWINHNLYKYEGFWYHQGFWFHSNASFSIEVIMALQDEFQAQPSNVFLASHPKSGTTWLKALAFAIVSRAMLKNNTDSNTVHPLLTTSSLECVPFMETELFLNNPYHANDLIATHLPYSLLPKSIISSNCRIVYICRNPKDVLISFWHFMKQLRDNLSPPIKLEDAFELFTRGVSPNGSCWDHVVGYRKASLERPDQVLFLIYEEMKKDPKNEVRKLAKFIGYPFSEEEDVDEEVEKIIELCSFEKLSKVNEANKNAEETPKVIPNDVYFRKGEVGDSINYLTMEMVEILDKITLEKYDGLDISF</sequence>
<dbReference type="EMBL" id="PKPP01000664">
    <property type="protein sequence ID" value="PWA90008.1"/>
    <property type="molecule type" value="Genomic_DNA"/>
</dbReference>